<feature type="compositionally biased region" description="Basic and acidic residues" evidence="1">
    <location>
        <begin position="1045"/>
        <end position="1054"/>
    </location>
</feature>
<feature type="compositionally biased region" description="Basic and acidic residues" evidence="1">
    <location>
        <begin position="616"/>
        <end position="635"/>
    </location>
</feature>
<gene>
    <name evidence="3" type="ORF">PCOR1329_LOCUS35724</name>
</gene>
<feature type="compositionally biased region" description="Basic and acidic residues" evidence="1">
    <location>
        <begin position="988"/>
        <end position="1035"/>
    </location>
</feature>
<feature type="compositionally biased region" description="Basic and acidic residues" evidence="1">
    <location>
        <begin position="1201"/>
        <end position="1214"/>
    </location>
</feature>
<feature type="compositionally biased region" description="Basic and acidic residues" evidence="1">
    <location>
        <begin position="1273"/>
        <end position="1284"/>
    </location>
</feature>
<feature type="compositionally biased region" description="Low complexity" evidence="1">
    <location>
        <begin position="8"/>
        <end position="24"/>
    </location>
</feature>
<reference evidence="3" key="1">
    <citation type="submission" date="2023-10" db="EMBL/GenBank/DDBJ databases">
        <authorList>
            <person name="Chen Y."/>
            <person name="Shah S."/>
            <person name="Dougan E. K."/>
            <person name="Thang M."/>
            <person name="Chan C."/>
        </authorList>
    </citation>
    <scope>NUCLEOTIDE SEQUENCE [LARGE SCALE GENOMIC DNA]</scope>
</reference>
<feature type="compositionally biased region" description="Acidic residues" evidence="1">
    <location>
        <begin position="636"/>
        <end position="645"/>
    </location>
</feature>
<evidence type="ECO:0000259" key="2">
    <source>
        <dbReference type="SMART" id="SM00743"/>
    </source>
</evidence>
<dbReference type="EMBL" id="CAUYUJ010014361">
    <property type="protein sequence ID" value="CAK0840236.1"/>
    <property type="molecule type" value="Genomic_DNA"/>
</dbReference>
<dbReference type="SMART" id="SM00743">
    <property type="entry name" value="Agenet"/>
    <property type="match status" value="1"/>
</dbReference>
<evidence type="ECO:0000313" key="4">
    <source>
        <dbReference type="Proteomes" id="UP001189429"/>
    </source>
</evidence>
<evidence type="ECO:0000313" key="3">
    <source>
        <dbReference type="EMBL" id="CAK0840236.1"/>
    </source>
</evidence>
<feature type="compositionally biased region" description="Acidic residues" evidence="1">
    <location>
        <begin position="603"/>
        <end position="615"/>
    </location>
</feature>
<evidence type="ECO:0000256" key="1">
    <source>
        <dbReference type="SAM" id="MobiDB-lite"/>
    </source>
</evidence>
<feature type="compositionally biased region" description="Basic and acidic residues" evidence="1">
    <location>
        <begin position="583"/>
        <end position="602"/>
    </location>
</feature>
<feature type="compositionally biased region" description="Gly residues" evidence="1">
    <location>
        <begin position="1333"/>
        <end position="1347"/>
    </location>
</feature>
<feature type="compositionally biased region" description="Gly residues" evidence="1">
    <location>
        <begin position="1124"/>
        <end position="1133"/>
    </location>
</feature>
<feature type="domain" description="Agenet" evidence="2">
    <location>
        <begin position="313"/>
        <end position="373"/>
    </location>
</feature>
<feature type="compositionally biased region" description="Basic and acidic residues" evidence="1">
    <location>
        <begin position="1248"/>
        <end position="1261"/>
    </location>
</feature>
<feature type="compositionally biased region" description="Gly residues" evidence="1">
    <location>
        <begin position="1285"/>
        <end position="1294"/>
    </location>
</feature>
<feature type="compositionally biased region" description="Basic and acidic residues" evidence="1">
    <location>
        <begin position="1179"/>
        <end position="1192"/>
    </location>
</feature>
<organism evidence="3 4">
    <name type="scientific">Prorocentrum cordatum</name>
    <dbReference type="NCBI Taxonomy" id="2364126"/>
    <lineage>
        <taxon>Eukaryota</taxon>
        <taxon>Sar</taxon>
        <taxon>Alveolata</taxon>
        <taxon>Dinophyceae</taxon>
        <taxon>Prorocentrales</taxon>
        <taxon>Prorocentraceae</taxon>
        <taxon>Prorocentrum</taxon>
    </lineage>
</organism>
<feature type="compositionally biased region" description="Basic and acidic residues" evidence="1">
    <location>
        <begin position="1136"/>
        <end position="1146"/>
    </location>
</feature>
<dbReference type="Proteomes" id="UP001189429">
    <property type="component" value="Unassembled WGS sequence"/>
</dbReference>
<feature type="compositionally biased region" description="Low complexity" evidence="1">
    <location>
        <begin position="48"/>
        <end position="61"/>
    </location>
</feature>
<name>A0ABN9T5C4_9DINO</name>
<feature type="compositionally biased region" description="Basic and acidic residues" evidence="1">
    <location>
        <begin position="1317"/>
        <end position="1332"/>
    </location>
</feature>
<sequence>MSAEEEATTATAMAAADSAAATGADDTDYRDTVGAGTNADADGDVDTHAAGAAAPDVAAADEPIQPPSDLHAEQAAAPVVQTVEATGAGKGDEPEAPALSGECEAIPPLAGNGETLLTKDEARHLTSEPVEYVGNQTVRMRCPQQRIAMASGAQVDIDGTKLTISSGDESKGRLAAKYLRLVRSASREWVKLDVAACDDGDLTVFELPERLQAAVLGRQWSVLRNVEAHVEGTMLFAVDEGRGEQAREGSAAQPAPPWLVVGRRVEARRRVGDIRSTPAWDVGTVAEVMRSRLARVQFESQGTYTLDFDALRPRYEVGEAVDVLAEGEWRPGKVKAPPIDGAVLVLLEGEGEEENAEVQVELGNLRLHAEPEEEAQHDAVPEAPVEPSLKVAIFGSVRQRCAAQLRLMQEVDKREAGFFEGKMPGDWGNSGDWAVDVVEIEKELLVNCTGKSGRGRTRSACRATSCIIEYLGTTAYVAGPAAARGFAVALLEAMRRSDKWPSCTEHLPPGVRAHMGSVSVPFALVSRDGGRRWRVRVEDQEGVMICFAPQAAEGGVEPKVAEGECRAGAEDGEAGAEVAAGGEEQKEAEADAAAREDGKEEREAEEGGAEAEVTEEEKGTEHEADGKAEDKKEGPAEAEEEEGGADAEAAAAQDEAGAGYEAAAELEMLEVYVFGLDERARRRAELRVLAAAAQEAPGHYSPTRLASTLSDAGMGVQRLSDDACGDALAMDVIQLSESEILSITPARVRAVQAAAGCGIELLGSALVVAGYGAERALGREYLQMLGACAADDAGQGCAAGRRVRATASSLEGRTDVSTLRLEAGEEQLLDEAALLSAEESTGCLLLLRRPPAAEALAAGARVQVVQGELSFRGSIEEAQCADGSLTITVRIGEDGGAPHGSSPAAAPELLAFGRDGGPAGRSEALRRVRRHLASPRAQEQGAAREDGASWEGQGGGRREAADAGGPRRGAAGLWDQWAPRGGGEDGWGLDRRSSGRGGGWDDKAPPKSGKRERGPDPESADRRRSSAEEGGRWEKWAPSQSDGKGWSRDPEPAEKWSSAGGASSWDKRTPAKSSWDKQSPDPDYAARPSSAEEARPWGKWSDGGGGGDGARTTHDRSSGWDKWSGGGSGGGGASSQDDRSSGREKWSGGGGGCSGASGRVDWHGDRGQRSSGSGGGVADTHEKWNGDQDKRSSGGGGGGADTHEKWSGGDRDKWSGSSGGDGIVNGTEDTWSGGQDKWSGGSGGGSEGNRDKRSSDQDKWSSGDGRGGIGASTRDDWTSGRDKWPGGGQGGGAGTQDEWNGDKDKWSSGGGGGNRSSAKDDWNDSRDRRFGGGRDTGGAGGNGGSRGDGNHRGAASGDASWDSWKASRSWRPAQMPGSPE</sequence>
<protein>
    <recommendedName>
        <fullName evidence="2">Agenet domain-containing protein</fullName>
    </recommendedName>
</protein>
<feature type="compositionally biased region" description="Basic and acidic residues" evidence="1">
    <location>
        <begin position="1065"/>
        <end position="1080"/>
    </location>
</feature>
<proteinExistence type="predicted"/>
<feature type="region of interest" description="Disordered" evidence="1">
    <location>
        <begin position="564"/>
        <end position="656"/>
    </location>
</feature>
<comment type="caution">
    <text evidence="3">The sequence shown here is derived from an EMBL/GenBank/DDBJ whole genome shotgun (WGS) entry which is preliminary data.</text>
</comment>
<feature type="compositionally biased region" description="Low complexity" evidence="1">
    <location>
        <begin position="962"/>
        <end position="972"/>
    </location>
</feature>
<feature type="region of interest" description="Disordered" evidence="1">
    <location>
        <begin position="1"/>
        <end position="74"/>
    </location>
</feature>
<dbReference type="InterPro" id="IPR014002">
    <property type="entry name" value="Agenet_dom_plant"/>
</dbReference>
<feature type="region of interest" description="Disordered" evidence="1">
    <location>
        <begin position="892"/>
        <end position="1380"/>
    </location>
</feature>
<keyword evidence="4" id="KW-1185">Reference proteome</keyword>
<feature type="compositionally biased region" description="Low complexity" evidence="1">
    <location>
        <begin position="646"/>
        <end position="656"/>
    </location>
</feature>
<accession>A0ABN9T5C4</accession>